<comment type="caution">
    <text evidence="1">The sequence shown here is derived from an EMBL/GenBank/DDBJ whole genome shotgun (WGS) entry which is preliminary data.</text>
</comment>
<dbReference type="NCBIfam" id="NF005013">
    <property type="entry name" value="PRK06418.1"/>
    <property type="match status" value="1"/>
</dbReference>
<gene>
    <name evidence="1" type="ORF">ENU31_03400</name>
</gene>
<dbReference type="GO" id="GO:0003746">
    <property type="term" value="F:translation elongation factor activity"/>
    <property type="evidence" value="ECO:0007669"/>
    <property type="project" value="UniProtKB-KW"/>
</dbReference>
<name>A0A7C4H7G8_9CREN</name>
<dbReference type="EMBL" id="DTCA01000108">
    <property type="protein sequence ID" value="HGM07437.1"/>
    <property type="molecule type" value="Genomic_DNA"/>
</dbReference>
<proteinExistence type="predicted"/>
<evidence type="ECO:0000313" key="1">
    <source>
        <dbReference type="EMBL" id="HGM07437.1"/>
    </source>
</evidence>
<dbReference type="AlphaFoldDB" id="A0A7C4H7G8"/>
<organism evidence="1">
    <name type="scientific">Ignisphaera aggregans</name>
    <dbReference type="NCBI Taxonomy" id="334771"/>
    <lineage>
        <taxon>Archaea</taxon>
        <taxon>Thermoproteota</taxon>
        <taxon>Thermoprotei</taxon>
        <taxon>Desulfurococcales</taxon>
        <taxon>Desulfurococcaceae</taxon>
        <taxon>Ignisphaera</taxon>
    </lineage>
</organism>
<keyword evidence="1" id="KW-0648">Protein biosynthesis</keyword>
<keyword evidence="1" id="KW-0251">Elongation factor</keyword>
<reference evidence="1" key="1">
    <citation type="journal article" date="2020" name="mSystems">
        <title>Genome- and Community-Level Interaction Insights into Carbon Utilization and Element Cycling Functions of Hydrothermarchaeota in Hydrothermal Sediment.</title>
        <authorList>
            <person name="Zhou Z."/>
            <person name="Liu Y."/>
            <person name="Xu W."/>
            <person name="Pan J."/>
            <person name="Luo Z.H."/>
            <person name="Li M."/>
        </authorList>
    </citation>
    <scope>NUCLEOTIDE SEQUENCE [LARGE SCALE GENOMIC DNA]</scope>
    <source>
        <strain evidence="1">SpSt-658</strain>
    </source>
</reference>
<accession>A0A7C4H7G8</accession>
<sequence length="187" mass="21460">MKNKLEMDTDLLRDSNSMRIPLDSICIRSGVLCPRCRRIVESGEHSEFEVEVMKHLLDIENEGNFKFLKNSSYVKSYKIDSLLIIVLELQEDTPRSAIIRLGKTLSERIGMRVRIIQRTADPKTFIAQLISPARIQGIDSVWTPDGSVQHIVRIPKSDAKLLPLKTSEIETLLSTIYNEIYRIKISY</sequence>
<protein>
    <submittedName>
        <fullName evidence="1">Transcription elongation factor NusA</fullName>
    </submittedName>
</protein>